<dbReference type="Pfam" id="PF02518">
    <property type="entry name" value="HATPase_c"/>
    <property type="match status" value="1"/>
</dbReference>
<keyword evidence="1" id="KW-0175">Coiled coil</keyword>
<dbReference type="SUPFAM" id="SSF55874">
    <property type="entry name" value="ATPase domain of HSP90 chaperone/DNA topoisomerase II/histidine kinase"/>
    <property type="match status" value="2"/>
</dbReference>
<dbReference type="PROSITE" id="PS50109">
    <property type="entry name" value="HIS_KIN"/>
    <property type="match status" value="1"/>
</dbReference>
<dbReference type="Gene3D" id="3.30.565.10">
    <property type="entry name" value="Histidine kinase-like ATPase, C-terminal domain"/>
    <property type="match status" value="2"/>
</dbReference>
<dbReference type="AlphaFoldDB" id="A0A3A9J546"/>
<dbReference type="GO" id="GO:0016301">
    <property type="term" value="F:kinase activity"/>
    <property type="evidence" value="ECO:0007669"/>
    <property type="project" value="UniProtKB-KW"/>
</dbReference>
<protein>
    <submittedName>
        <fullName evidence="3">Histidine kinase</fullName>
    </submittedName>
</protein>
<dbReference type="Pfam" id="PF13589">
    <property type="entry name" value="HATPase_c_3"/>
    <property type="match status" value="1"/>
</dbReference>
<keyword evidence="3" id="KW-0418">Kinase</keyword>
<dbReference type="InterPro" id="IPR005467">
    <property type="entry name" value="His_kinase_dom"/>
</dbReference>
<evidence type="ECO:0000313" key="4">
    <source>
        <dbReference type="Proteomes" id="UP000281725"/>
    </source>
</evidence>
<reference evidence="3 4" key="1">
    <citation type="submission" date="2018-09" db="EMBL/GenBank/DDBJ databases">
        <title>Genome sequencing of Aeromonas veronii MS-17-88.</title>
        <authorList>
            <person name="Tekedar H.C."/>
            <person name="Arick M.A."/>
            <person name="Hsu C.-Y."/>
            <person name="Thrash A."/>
            <person name="Karsi A."/>
            <person name="Lawrence M.L."/>
            <person name="Abdelhamed H."/>
        </authorList>
    </citation>
    <scope>NUCLEOTIDE SEQUENCE [LARGE SCALE GENOMIC DNA]</scope>
    <source>
        <strain evidence="3 4">MS 17-88</strain>
    </source>
</reference>
<proteinExistence type="predicted"/>
<dbReference type="Pfam" id="PF19191">
    <property type="entry name" value="HEF_HK"/>
    <property type="match status" value="1"/>
</dbReference>
<feature type="coiled-coil region" evidence="1">
    <location>
        <begin position="597"/>
        <end position="624"/>
    </location>
</feature>
<dbReference type="InterPro" id="IPR036890">
    <property type="entry name" value="HATPase_C_sf"/>
</dbReference>
<keyword evidence="3" id="KW-0808">Transferase</keyword>
<dbReference type="InterPro" id="IPR003594">
    <property type="entry name" value="HATPase_dom"/>
</dbReference>
<feature type="domain" description="Histidine kinase" evidence="2">
    <location>
        <begin position="807"/>
        <end position="1017"/>
    </location>
</feature>
<sequence length="1019" mass="116428">MMLSSAAFQTRARTIDHLGREQIADCPTAISELWKNAFDAYATDVSLHLFDGDVDVAALLDNGHGMSRLEFEEKWLTVGTESKTDEFEIKKLDRNGLKYRAKQGQKGIGRLSSAALGPLLLLVSKRQNEKFVAALIDWRLFENPYIYLNDIRIPVTEFDNCIDVLEVLPEMFDKLLGNLWGDAEADIEADAAALLLAENSSKDVALMATRASAKARASRLAAAWERYSDIELAKGVSPEETTQSKIENTLIKEVFSERHLSKWSVWKKESNQGTAMFTAELSEDLKAQLSSTPLEEAGETDVKFKDNFFQTLSNFVDPFSKNNESQTDEFSCSVTVWRGIYPEVILGKDRQFDLANLEELEHVIEGYVDHDGYFRGRVKVFGEWIENYTIKPRQAYKTRKDSAFGPFHLRAGTFEQQIGSTSLSDDQHAFFTEQAEKYAGFKVYRDGLRVMPFGRTDNDYFDIEFRRSKRTGRYFWSNRRMFGRISITREKNPNLKDKAGREGFIENRASKLFKEIVEKILIDVADEHFGSNAENRKPTLELIREQKAQQKAENDRQKLLSRERKRIRTSIKNNLDALIEHLETLSCFMKTIESRVQLNLVDELQELKKEVDALNEKTQSYSLSPIPPNLGRLEDDYRYYRKHELAAKELVQQLTIAVNKALEESTQKSDVEKASEVYRSKVASLNNAINRYAIRGREALSKQSLDFEKIVKQCRDQFKTEVEEMLEDLRLQKISLGKVLTLLDETHLKVDLDNRQKLSPYTTALESLEEQIDLEGLALHSMNESIKYREELARLHSLAQLGITVEIVGHEMESLDRSVDAGLRSLAKTQLSPEQSEHLRHVNESHQALMEKLRFLSPLKLSGEKVSRKITGKEIFNYVEAYFGAQFDSAGVIFSATERFMSINIIDMASRIFPVFINLVNNSLYWVQQHGTERKITLDALDGQVIVSDSGPGVNTDDLEQLFTLFFTRKSRGGRGVGLYLSKQNLNASGHKIRYETRESYKVHSGANFSIEFKGLTHE</sequence>
<dbReference type="InterPro" id="IPR043836">
    <property type="entry name" value="DHp"/>
</dbReference>
<evidence type="ECO:0000256" key="1">
    <source>
        <dbReference type="SAM" id="Coils"/>
    </source>
</evidence>
<organism evidence="3 4">
    <name type="scientific">Aeromonas veronii</name>
    <dbReference type="NCBI Taxonomy" id="654"/>
    <lineage>
        <taxon>Bacteria</taxon>
        <taxon>Pseudomonadati</taxon>
        <taxon>Pseudomonadota</taxon>
        <taxon>Gammaproteobacteria</taxon>
        <taxon>Aeromonadales</taxon>
        <taxon>Aeromonadaceae</taxon>
        <taxon>Aeromonas</taxon>
    </lineage>
</organism>
<evidence type="ECO:0000259" key="2">
    <source>
        <dbReference type="PROSITE" id="PS50109"/>
    </source>
</evidence>
<accession>A0A3A9J546</accession>
<name>A0A3A9J546_AERVE</name>
<dbReference type="EMBL" id="RAWX01000002">
    <property type="protein sequence ID" value="RKJ90147.1"/>
    <property type="molecule type" value="Genomic_DNA"/>
</dbReference>
<dbReference type="Proteomes" id="UP000281725">
    <property type="component" value="Unassembled WGS sequence"/>
</dbReference>
<comment type="caution">
    <text evidence="3">The sequence shown here is derived from an EMBL/GenBank/DDBJ whole genome shotgun (WGS) entry which is preliminary data.</text>
</comment>
<gene>
    <name evidence="3" type="ORF">D6R50_10560</name>
</gene>
<dbReference type="SMART" id="SM00387">
    <property type="entry name" value="HATPase_c"/>
    <property type="match status" value="1"/>
</dbReference>
<evidence type="ECO:0000313" key="3">
    <source>
        <dbReference type="EMBL" id="RKJ90147.1"/>
    </source>
</evidence>